<name>E1IIF2_9CHLR</name>
<keyword evidence="11" id="KW-1185">Reference proteome</keyword>
<protein>
    <recommendedName>
        <fullName evidence="6 7">Large ribosomal subunit protein bL9</fullName>
    </recommendedName>
</protein>
<dbReference type="AlphaFoldDB" id="E1IIF2"/>
<dbReference type="Pfam" id="PF03948">
    <property type="entry name" value="Ribosomal_L9_C"/>
    <property type="match status" value="1"/>
</dbReference>
<dbReference type="eggNOG" id="COG0359">
    <property type="taxonomic scope" value="Bacteria"/>
</dbReference>
<evidence type="ECO:0000313" key="11">
    <source>
        <dbReference type="Proteomes" id="UP000054010"/>
    </source>
</evidence>
<feature type="domain" description="Ribosomal protein L9" evidence="9">
    <location>
        <begin position="13"/>
        <end position="40"/>
    </location>
</feature>
<feature type="coiled-coil region" evidence="8">
    <location>
        <begin position="37"/>
        <end position="64"/>
    </location>
</feature>
<dbReference type="HAMAP" id="MF_00503">
    <property type="entry name" value="Ribosomal_bL9"/>
    <property type="match status" value="1"/>
</dbReference>
<evidence type="ECO:0000256" key="1">
    <source>
        <dbReference type="ARBA" id="ARBA00010605"/>
    </source>
</evidence>
<dbReference type="SUPFAM" id="SSF55653">
    <property type="entry name" value="Ribosomal protein L9 C-domain"/>
    <property type="match status" value="1"/>
</dbReference>
<gene>
    <name evidence="7" type="primary">rplI</name>
    <name evidence="10" type="ORF">OSCT_3103</name>
</gene>
<organism evidence="10 11">
    <name type="scientific">Oscillochloris trichoides DG-6</name>
    <dbReference type="NCBI Taxonomy" id="765420"/>
    <lineage>
        <taxon>Bacteria</taxon>
        <taxon>Bacillati</taxon>
        <taxon>Chloroflexota</taxon>
        <taxon>Chloroflexia</taxon>
        <taxon>Chloroflexales</taxon>
        <taxon>Chloroflexineae</taxon>
        <taxon>Oscillochloridaceae</taxon>
        <taxon>Oscillochloris</taxon>
    </lineage>
</organism>
<dbReference type="GO" id="GO:0003735">
    <property type="term" value="F:structural constituent of ribosome"/>
    <property type="evidence" value="ECO:0007669"/>
    <property type="project" value="InterPro"/>
</dbReference>
<dbReference type="GO" id="GO:1990904">
    <property type="term" value="C:ribonucleoprotein complex"/>
    <property type="evidence" value="ECO:0007669"/>
    <property type="project" value="UniProtKB-KW"/>
</dbReference>
<keyword evidence="8" id="KW-0175">Coiled coil</keyword>
<dbReference type="HOGENOM" id="CLU_078938_3_0_0"/>
<evidence type="ECO:0000256" key="2">
    <source>
        <dbReference type="ARBA" id="ARBA00022730"/>
    </source>
</evidence>
<dbReference type="InterPro" id="IPR020070">
    <property type="entry name" value="Ribosomal_bL9_N"/>
</dbReference>
<evidence type="ECO:0000256" key="3">
    <source>
        <dbReference type="ARBA" id="ARBA00022884"/>
    </source>
</evidence>
<dbReference type="InterPro" id="IPR000244">
    <property type="entry name" value="Ribosomal_bL9"/>
</dbReference>
<comment type="function">
    <text evidence="7">Binds to the 23S rRNA.</text>
</comment>
<dbReference type="Pfam" id="PF01281">
    <property type="entry name" value="Ribosomal_L9_N"/>
    <property type="match status" value="1"/>
</dbReference>
<dbReference type="FunFam" id="3.40.5.10:FF:000003">
    <property type="entry name" value="50S ribosomal protein L9"/>
    <property type="match status" value="1"/>
</dbReference>
<dbReference type="Gene3D" id="3.10.430.100">
    <property type="entry name" value="Ribosomal protein L9, C-terminal domain"/>
    <property type="match status" value="1"/>
</dbReference>
<dbReference type="InterPro" id="IPR009027">
    <property type="entry name" value="Ribosomal_bL9/RNase_H1_N"/>
</dbReference>
<keyword evidence="2 7" id="KW-0699">rRNA-binding</keyword>
<dbReference type="GO" id="GO:0006412">
    <property type="term" value="P:translation"/>
    <property type="evidence" value="ECO:0007669"/>
    <property type="project" value="UniProtKB-UniRule"/>
</dbReference>
<dbReference type="EMBL" id="ADVR01000133">
    <property type="protein sequence ID" value="EFO79027.1"/>
    <property type="molecule type" value="Genomic_DNA"/>
</dbReference>
<evidence type="ECO:0000259" key="9">
    <source>
        <dbReference type="PROSITE" id="PS00651"/>
    </source>
</evidence>
<evidence type="ECO:0000313" key="10">
    <source>
        <dbReference type="EMBL" id="EFO79027.1"/>
    </source>
</evidence>
<dbReference type="Gene3D" id="3.40.5.10">
    <property type="entry name" value="Ribosomal protein L9, N-terminal domain"/>
    <property type="match status" value="1"/>
</dbReference>
<comment type="similarity">
    <text evidence="1 7">Belongs to the bacterial ribosomal protein bL9 family.</text>
</comment>
<evidence type="ECO:0000256" key="5">
    <source>
        <dbReference type="ARBA" id="ARBA00023274"/>
    </source>
</evidence>
<dbReference type="InterPro" id="IPR036935">
    <property type="entry name" value="Ribosomal_bL9_N_sf"/>
</dbReference>
<dbReference type="NCBIfam" id="TIGR00158">
    <property type="entry name" value="L9"/>
    <property type="match status" value="1"/>
</dbReference>
<dbReference type="SUPFAM" id="SSF55658">
    <property type="entry name" value="L9 N-domain-like"/>
    <property type="match status" value="1"/>
</dbReference>
<dbReference type="Proteomes" id="UP000054010">
    <property type="component" value="Unassembled WGS sequence"/>
</dbReference>
<dbReference type="OrthoDB" id="9788336at2"/>
<comment type="caution">
    <text evidence="10">The sequence shown here is derived from an EMBL/GenBank/DDBJ whole genome shotgun (WGS) entry which is preliminary data.</text>
</comment>
<dbReference type="GO" id="GO:0005840">
    <property type="term" value="C:ribosome"/>
    <property type="evidence" value="ECO:0007669"/>
    <property type="project" value="UniProtKB-KW"/>
</dbReference>
<reference evidence="10 11" key="1">
    <citation type="journal article" date="2011" name="J. Bacteriol.">
        <title>Draft genome sequence of the anoxygenic filamentous phototrophic bacterium Oscillochloris trichoides subsp. DG-6.</title>
        <authorList>
            <person name="Kuznetsov B.B."/>
            <person name="Ivanovsky R.N."/>
            <person name="Keppen O.I."/>
            <person name="Sukhacheva M.V."/>
            <person name="Bumazhkin B.K."/>
            <person name="Patutina E.O."/>
            <person name="Beletsky A.V."/>
            <person name="Mardanov A.V."/>
            <person name="Baslerov R.V."/>
            <person name="Panteleeva A.N."/>
            <person name="Kolganova T.V."/>
            <person name="Ravin N.V."/>
            <person name="Skryabin K.G."/>
        </authorList>
    </citation>
    <scope>NUCLEOTIDE SEQUENCE [LARGE SCALE GENOMIC DNA]</scope>
    <source>
        <strain evidence="10 11">DG-6</strain>
    </source>
</reference>
<proteinExistence type="inferred from homology"/>
<dbReference type="InterPro" id="IPR020069">
    <property type="entry name" value="Ribosomal_bL9_C"/>
</dbReference>
<keyword evidence="5 7" id="KW-0687">Ribonucleoprotein</keyword>
<dbReference type="STRING" id="765420.OSCT_3103"/>
<dbReference type="PROSITE" id="PS00651">
    <property type="entry name" value="RIBOSOMAL_L9"/>
    <property type="match status" value="1"/>
</dbReference>
<evidence type="ECO:0000256" key="4">
    <source>
        <dbReference type="ARBA" id="ARBA00022980"/>
    </source>
</evidence>
<accession>E1IIF2</accession>
<dbReference type="InterPro" id="IPR020594">
    <property type="entry name" value="Ribosomal_bL9_bac/chp"/>
</dbReference>
<evidence type="ECO:0000256" key="7">
    <source>
        <dbReference type="HAMAP-Rule" id="MF_00503"/>
    </source>
</evidence>
<sequence>MKVLLTHDVEHLGKAGELKDVSGGFGRNYLIPKGFAVLATKGQIRQAEERMAAQRRRAEASRKDAQALAARINGVSLHFVVRVGEQDRLYGSVTNVDIAEKIQAQLGIEVDRRKIELEEPIKRTGAYAVKVRLLSDVEPVVNVIVEPEGGLPATIDEGPSDQDVPQL</sequence>
<dbReference type="PANTHER" id="PTHR21368">
    <property type="entry name" value="50S RIBOSOMAL PROTEIN L9"/>
    <property type="match status" value="1"/>
</dbReference>
<keyword evidence="4 7" id="KW-0689">Ribosomal protein</keyword>
<evidence type="ECO:0000256" key="6">
    <source>
        <dbReference type="ARBA" id="ARBA00035292"/>
    </source>
</evidence>
<dbReference type="InterPro" id="IPR036791">
    <property type="entry name" value="Ribosomal_bL9_C_sf"/>
</dbReference>
<evidence type="ECO:0000256" key="8">
    <source>
        <dbReference type="SAM" id="Coils"/>
    </source>
</evidence>
<dbReference type="GO" id="GO:0019843">
    <property type="term" value="F:rRNA binding"/>
    <property type="evidence" value="ECO:0007669"/>
    <property type="project" value="UniProtKB-UniRule"/>
</dbReference>
<keyword evidence="3 7" id="KW-0694">RNA-binding</keyword>